<keyword evidence="1" id="KW-1133">Transmembrane helix</keyword>
<keyword evidence="1" id="KW-0472">Membrane</keyword>
<dbReference type="RefSeq" id="WP_148457553.1">
    <property type="nucleotide sequence ID" value="NZ_VSDO01000006.1"/>
</dbReference>
<keyword evidence="4" id="KW-1185">Reference proteome</keyword>
<feature type="domain" description="VanZ-like" evidence="2">
    <location>
        <begin position="14"/>
        <end position="132"/>
    </location>
</feature>
<dbReference type="PANTHER" id="PTHR36834:SF1">
    <property type="entry name" value="INTEGRAL MEMBRANE PROTEIN"/>
    <property type="match status" value="1"/>
</dbReference>
<dbReference type="PANTHER" id="PTHR36834">
    <property type="entry name" value="MEMBRANE PROTEIN-RELATED"/>
    <property type="match status" value="1"/>
</dbReference>
<evidence type="ECO:0000313" key="4">
    <source>
        <dbReference type="Proteomes" id="UP000325218"/>
    </source>
</evidence>
<name>A0A5D0CJY2_9BACL</name>
<dbReference type="EMBL" id="VSDO01000006">
    <property type="protein sequence ID" value="TYA09982.1"/>
    <property type="molecule type" value="Genomic_DNA"/>
</dbReference>
<gene>
    <name evidence="3" type="ORF">FRY98_25585</name>
</gene>
<feature type="transmembrane region" description="Helical" evidence="1">
    <location>
        <begin position="5"/>
        <end position="24"/>
    </location>
</feature>
<dbReference type="InterPro" id="IPR006976">
    <property type="entry name" value="VanZ-like"/>
</dbReference>
<dbReference type="Pfam" id="PF04892">
    <property type="entry name" value="VanZ"/>
    <property type="match status" value="1"/>
</dbReference>
<evidence type="ECO:0000259" key="2">
    <source>
        <dbReference type="Pfam" id="PF04892"/>
    </source>
</evidence>
<proteinExistence type="predicted"/>
<feature type="transmembrane region" description="Helical" evidence="1">
    <location>
        <begin position="83"/>
        <end position="103"/>
    </location>
</feature>
<dbReference type="OrthoDB" id="4822551at2"/>
<sequence>MRRVVFLVITGYTLLIGYWMLFGFGREPQPGYLFNLKPLCTIRQFLQVDHFSPKVWMMNLVGNVGVFVPYGVLLPLFLKEGRLLLKSLCLFLSGVFVLESLQLLTKRGSWDIDDFILNTLGFLLGYGLYLILKRSGR</sequence>
<keyword evidence="1" id="KW-0812">Transmembrane</keyword>
<protein>
    <submittedName>
        <fullName evidence="3">VanZ family protein</fullName>
    </submittedName>
</protein>
<evidence type="ECO:0000313" key="3">
    <source>
        <dbReference type="EMBL" id="TYA09982.1"/>
    </source>
</evidence>
<reference evidence="3 4" key="1">
    <citation type="submission" date="2019-08" db="EMBL/GenBank/DDBJ databases">
        <title>Genome sequencing of Paenibacillus faecis DSM 23593(T).</title>
        <authorList>
            <person name="Kook J.-K."/>
            <person name="Park S.-N."/>
            <person name="Lim Y.K."/>
        </authorList>
    </citation>
    <scope>NUCLEOTIDE SEQUENCE [LARGE SCALE GENOMIC DNA]</scope>
    <source>
        <strain evidence="3 4">DSM 23593</strain>
    </source>
</reference>
<dbReference type="AlphaFoldDB" id="A0A5D0CJY2"/>
<accession>A0A5D0CJY2</accession>
<organism evidence="3 4">
    <name type="scientific">Paenibacillus faecis</name>
    <dbReference type="NCBI Taxonomy" id="862114"/>
    <lineage>
        <taxon>Bacteria</taxon>
        <taxon>Bacillati</taxon>
        <taxon>Bacillota</taxon>
        <taxon>Bacilli</taxon>
        <taxon>Bacillales</taxon>
        <taxon>Paenibacillaceae</taxon>
        <taxon>Paenibacillus</taxon>
    </lineage>
</organism>
<evidence type="ECO:0000256" key="1">
    <source>
        <dbReference type="SAM" id="Phobius"/>
    </source>
</evidence>
<comment type="caution">
    <text evidence="3">The sequence shown here is derived from an EMBL/GenBank/DDBJ whole genome shotgun (WGS) entry which is preliminary data.</text>
</comment>
<dbReference type="InterPro" id="IPR053150">
    <property type="entry name" value="Teicoplanin_resist-assoc"/>
</dbReference>
<feature type="transmembrane region" description="Helical" evidence="1">
    <location>
        <begin position="115"/>
        <end position="132"/>
    </location>
</feature>
<feature type="transmembrane region" description="Helical" evidence="1">
    <location>
        <begin position="55"/>
        <end position="76"/>
    </location>
</feature>
<dbReference type="Proteomes" id="UP000325218">
    <property type="component" value="Unassembled WGS sequence"/>
</dbReference>